<accession>U4L3R1</accession>
<dbReference type="EMBL" id="HF935522">
    <property type="protein sequence ID" value="CCX10218.1"/>
    <property type="molecule type" value="Genomic_DNA"/>
</dbReference>
<protein>
    <submittedName>
        <fullName evidence="2">Uncharacterized protein</fullName>
    </submittedName>
</protein>
<gene>
    <name evidence="2" type="ORF">PCON_09811</name>
</gene>
<feature type="chain" id="PRO_5004651874" evidence="1">
    <location>
        <begin position="17"/>
        <end position="127"/>
    </location>
</feature>
<reference evidence="2 3" key="1">
    <citation type="journal article" date="2013" name="PLoS Genet.">
        <title>The genome and development-dependent transcriptomes of Pyronema confluens: a window into fungal evolution.</title>
        <authorList>
            <person name="Traeger S."/>
            <person name="Altegoer F."/>
            <person name="Freitag M."/>
            <person name="Gabaldon T."/>
            <person name="Kempken F."/>
            <person name="Kumar A."/>
            <person name="Marcet-Houben M."/>
            <person name="Poggeler S."/>
            <person name="Stajich J.E."/>
            <person name="Nowrousian M."/>
        </authorList>
    </citation>
    <scope>NUCLEOTIDE SEQUENCE [LARGE SCALE GENOMIC DNA]</scope>
    <source>
        <strain evidence="3">CBS 100304</strain>
        <tissue evidence="2">Vegetative mycelium</tissue>
    </source>
</reference>
<keyword evidence="1" id="KW-0732">Signal</keyword>
<sequence length="127" mass="14479">MIKASILPTALHITMCQLYLLLYSACTRTDFQCLVGENVELPVPTVELCDLAQKRKPISGLDHHKVCPNIKDNGIYFREAANPYCEPCVVRERRIKKILEHMKTYGPQCENWKTGCGICSKIKYESC</sequence>
<evidence type="ECO:0000256" key="1">
    <source>
        <dbReference type="SAM" id="SignalP"/>
    </source>
</evidence>
<keyword evidence="3" id="KW-1185">Reference proteome</keyword>
<name>U4L3R1_PYROM</name>
<evidence type="ECO:0000313" key="2">
    <source>
        <dbReference type="EMBL" id="CCX10218.1"/>
    </source>
</evidence>
<dbReference type="AlphaFoldDB" id="U4L3R1"/>
<proteinExistence type="predicted"/>
<dbReference type="Proteomes" id="UP000018144">
    <property type="component" value="Unassembled WGS sequence"/>
</dbReference>
<organism evidence="2 3">
    <name type="scientific">Pyronema omphalodes (strain CBS 100304)</name>
    <name type="common">Pyronema confluens</name>
    <dbReference type="NCBI Taxonomy" id="1076935"/>
    <lineage>
        <taxon>Eukaryota</taxon>
        <taxon>Fungi</taxon>
        <taxon>Dikarya</taxon>
        <taxon>Ascomycota</taxon>
        <taxon>Pezizomycotina</taxon>
        <taxon>Pezizomycetes</taxon>
        <taxon>Pezizales</taxon>
        <taxon>Pyronemataceae</taxon>
        <taxon>Pyronema</taxon>
    </lineage>
</organism>
<feature type="signal peptide" evidence="1">
    <location>
        <begin position="1"/>
        <end position="16"/>
    </location>
</feature>
<evidence type="ECO:0000313" key="3">
    <source>
        <dbReference type="Proteomes" id="UP000018144"/>
    </source>
</evidence>